<name>A0ABR3Q0N7_9TREE</name>
<feature type="chain" id="PRO_5047443721" description="DUF1279 domain-containing protein" evidence="2">
    <location>
        <begin position="23"/>
        <end position="255"/>
    </location>
</feature>
<comment type="caution">
    <text evidence="3">The sequence shown here is derived from an EMBL/GenBank/DDBJ whole genome shotgun (WGS) entry which is preliminary data.</text>
</comment>
<accession>A0ABR3Q0N7</accession>
<dbReference type="Proteomes" id="UP001565368">
    <property type="component" value="Unassembled WGS sequence"/>
</dbReference>
<organism evidence="3 4">
    <name type="scientific">Vanrija albida</name>
    <dbReference type="NCBI Taxonomy" id="181172"/>
    <lineage>
        <taxon>Eukaryota</taxon>
        <taxon>Fungi</taxon>
        <taxon>Dikarya</taxon>
        <taxon>Basidiomycota</taxon>
        <taxon>Agaricomycotina</taxon>
        <taxon>Tremellomycetes</taxon>
        <taxon>Trichosporonales</taxon>
        <taxon>Trichosporonaceae</taxon>
        <taxon>Vanrija</taxon>
    </lineage>
</organism>
<protein>
    <recommendedName>
        <fullName evidence="5">DUF1279 domain-containing protein</fullName>
    </recommendedName>
</protein>
<dbReference type="RefSeq" id="XP_069208121.1">
    <property type="nucleotide sequence ID" value="XM_069353479.1"/>
</dbReference>
<dbReference type="PANTHER" id="PTHR28002:SF1">
    <property type="entry name" value="MIOREX COMPLEX COMPONENT 11"/>
    <property type="match status" value="1"/>
</dbReference>
<dbReference type="Pfam" id="PF10306">
    <property type="entry name" value="FLILHELTA"/>
    <property type="match status" value="1"/>
</dbReference>
<gene>
    <name evidence="3" type="ORF">Q8F55_004982</name>
</gene>
<evidence type="ECO:0000256" key="1">
    <source>
        <dbReference type="SAM" id="MobiDB-lite"/>
    </source>
</evidence>
<evidence type="ECO:0000313" key="4">
    <source>
        <dbReference type="Proteomes" id="UP001565368"/>
    </source>
</evidence>
<feature type="compositionally biased region" description="Pro residues" evidence="1">
    <location>
        <begin position="41"/>
        <end position="62"/>
    </location>
</feature>
<dbReference type="InterPro" id="IPR018811">
    <property type="entry name" value="MRX11"/>
</dbReference>
<sequence>MATRSTRLIVPALALGLRPSAGVLGLGVGARALARTYSAAPTPPPRPSSSPPPSSPPPPSPPAAQAALSPRLQRYAPRLSALAQRTGVPLPALGASFLVLHELTAVLPVVGLYYAFSALGAGAAIVGWLVGVGGGDAAAAEHWADGAEGEAEGGKEGEKGWTHTVHGWYAEGLARAERVGRRYGLFGYEKGSRPGSGEGEGSAAGAALANAVAAYVVVKALLPVRIAVSVAAAPAFARLALRPWRALTARLRRSK</sequence>
<evidence type="ECO:0008006" key="5">
    <source>
        <dbReference type="Google" id="ProtNLM"/>
    </source>
</evidence>
<reference evidence="3 4" key="1">
    <citation type="submission" date="2023-08" db="EMBL/GenBank/DDBJ databases">
        <title>Annotated Genome Sequence of Vanrija albida AlHP1.</title>
        <authorList>
            <person name="Herzog R."/>
        </authorList>
    </citation>
    <scope>NUCLEOTIDE SEQUENCE [LARGE SCALE GENOMIC DNA]</scope>
    <source>
        <strain evidence="3 4">AlHP1</strain>
    </source>
</reference>
<dbReference type="GeneID" id="95986025"/>
<dbReference type="EMBL" id="JBBXJM010000004">
    <property type="protein sequence ID" value="KAL1408177.1"/>
    <property type="molecule type" value="Genomic_DNA"/>
</dbReference>
<dbReference type="PANTHER" id="PTHR28002">
    <property type="entry name" value="MIOREX COMPLEX COMPONENT 11"/>
    <property type="match status" value="1"/>
</dbReference>
<evidence type="ECO:0000256" key="2">
    <source>
        <dbReference type="SAM" id="SignalP"/>
    </source>
</evidence>
<proteinExistence type="predicted"/>
<evidence type="ECO:0000313" key="3">
    <source>
        <dbReference type="EMBL" id="KAL1408177.1"/>
    </source>
</evidence>
<keyword evidence="2" id="KW-0732">Signal</keyword>
<feature type="region of interest" description="Disordered" evidence="1">
    <location>
        <begin position="38"/>
        <end position="65"/>
    </location>
</feature>
<keyword evidence="4" id="KW-1185">Reference proteome</keyword>
<feature type="signal peptide" evidence="2">
    <location>
        <begin position="1"/>
        <end position="22"/>
    </location>
</feature>